<evidence type="ECO:0000313" key="2">
    <source>
        <dbReference type="Proteomes" id="UP000647172"/>
    </source>
</evidence>
<dbReference type="EMBL" id="BOMQ01000079">
    <property type="protein sequence ID" value="GIE53193.1"/>
    <property type="molecule type" value="Genomic_DNA"/>
</dbReference>
<comment type="caution">
    <text evidence="1">The sequence shown here is derived from an EMBL/GenBank/DDBJ whole genome shotgun (WGS) entry which is preliminary data.</text>
</comment>
<accession>A0A919MT30</accession>
<keyword evidence="2" id="KW-1185">Reference proteome</keyword>
<name>A0A919MT30_9ACTN</name>
<reference evidence="1" key="1">
    <citation type="submission" date="2021-01" db="EMBL/GenBank/DDBJ databases">
        <title>Whole genome shotgun sequence of Actinoplanes nipponensis NBRC 14063.</title>
        <authorList>
            <person name="Komaki H."/>
            <person name="Tamura T."/>
        </authorList>
    </citation>
    <scope>NUCLEOTIDE SEQUENCE</scope>
    <source>
        <strain evidence="1">NBRC 14063</strain>
    </source>
</reference>
<gene>
    <name evidence="1" type="ORF">Ani05nite_67270</name>
</gene>
<sequence>MERLSQGTRLLFDAMAEDRRSIEVRTGRSLSPVTVHNRVKAFIEWVNQHARSRGREAEAIPADAHGAISLGRFRRTLAWHIARRPGGLVALAVQYGHLRTLISEGYANPREMHQAGEKTQATRSLDGQAGHLAALAMAS</sequence>
<dbReference type="RefSeq" id="WP_203775033.1">
    <property type="nucleotide sequence ID" value="NZ_BOMQ01000079.1"/>
</dbReference>
<proteinExistence type="predicted"/>
<organism evidence="1 2">
    <name type="scientific">Actinoplanes nipponensis</name>
    <dbReference type="NCBI Taxonomy" id="135950"/>
    <lineage>
        <taxon>Bacteria</taxon>
        <taxon>Bacillati</taxon>
        <taxon>Actinomycetota</taxon>
        <taxon>Actinomycetes</taxon>
        <taxon>Micromonosporales</taxon>
        <taxon>Micromonosporaceae</taxon>
        <taxon>Actinoplanes</taxon>
    </lineage>
</organism>
<evidence type="ECO:0008006" key="3">
    <source>
        <dbReference type="Google" id="ProtNLM"/>
    </source>
</evidence>
<protein>
    <recommendedName>
        <fullName evidence="3">Phage integrase, N-terminal SAM-like domain</fullName>
    </recommendedName>
</protein>
<dbReference type="AlphaFoldDB" id="A0A919MT30"/>
<dbReference type="Proteomes" id="UP000647172">
    <property type="component" value="Unassembled WGS sequence"/>
</dbReference>
<evidence type="ECO:0000313" key="1">
    <source>
        <dbReference type="EMBL" id="GIE53193.1"/>
    </source>
</evidence>